<dbReference type="EMBL" id="ASRX01000011">
    <property type="protein sequence ID" value="EYF07292.1"/>
    <property type="molecule type" value="Genomic_DNA"/>
</dbReference>
<comment type="caution">
    <text evidence="5">The sequence shown here is derived from an EMBL/GenBank/DDBJ whole genome shotgun (WGS) entry which is preliminary data.</text>
</comment>
<dbReference type="eggNOG" id="COG2227">
    <property type="taxonomic scope" value="Bacteria"/>
</dbReference>
<keyword evidence="6" id="KW-1185">Reference proteome</keyword>
<dbReference type="InterPro" id="IPR041698">
    <property type="entry name" value="Methyltransf_25"/>
</dbReference>
<dbReference type="OrthoDB" id="5298787at2"/>
<reference evidence="5 6" key="1">
    <citation type="submission" date="2013-05" db="EMBL/GenBank/DDBJ databases">
        <title>Genome assembly of Chondromyces apiculatus DSM 436.</title>
        <authorList>
            <person name="Sharma G."/>
            <person name="Khatri I."/>
            <person name="Kaur C."/>
            <person name="Mayilraj S."/>
            <person name="Subramanian S."/>
        </authorList>
    </citation>
    <scope>NUCLEOTIDE SEQUENCE [LARGE SCALE GENOMIC DNA]</scope>
    <source>
        <strain evidence="5 6">DSM 436</strain>
    </source>
</reference>
<dbReference type="InterPro" id="IPR029063">
    <property type="entry name" value="SAM-dependent_MTases_sf"/>
</dbReference>
<dbReference type="RefSeq" id="WP_044238408.1">
    <property type="nucleotide sequence ID" value="NZ_ASRX01000011.1"/>
</dbReference>
<dbReference type="GO" id="GO:0032259">
    <property type="term" value="P:methylation"/>
    <property type="evidence" value="ECO:0007669"/>
    <property type="project" value="UniProtKB-KW"/>
</dbReference>
<dbReference type="STRING" id="1192034.CAP_0771"/>
<evidence type="ECO:0000313" key="6">
    <source>
        <dbReference type="Proteomes" id="UP000019678"/>
    </source>
</evidence>
<evidence type="ECO:0000259" key="4">
    <source>
        <dbReference type="Pfam" id="PF13649"/>
    </source>
</evidence>
<sequence length="191" mass="21248">MDDDRIRWNARWRERGQGHPEPDPPSSLVTARADLLPTRGRALDIAGGAGRHALWLARRGLDVTLVDISEVALDLAQRAAGQAGLPLHTLQRDLEREPLPEGPWDLILCFHYLQRSLFPRIPALLAPGGVFLIVHQTHGNLLRHERPSARFLLADGELPTLVGLALREVHYEEGWLAEGRHEAVLLATNPP</sequence>
<dbReference type="AlphaFoldDB" id="A0A017TED9"/>
<keyword evidence="1 5" id="KW-0489">Methyltransferase</keyword>
<proteinExistence type="predicted"/>
<organism evidence="5 6">
    <name type="scientific">Chondromyces apiculatus DSM 436</name>
    <dbReference type="NCBI Taxonomy" id="1192034"/>
    <lineage>
        <taxon>Bacteria</taxon>
        <taxon>Pseudomonadati</taxon>
        <taxon>Myxococcota</taxon>
        <taxon>Polyangia</taxon>
        <taxon>Polyangiales</taxon>
        <taxon>Polyangiaceae</taxon>
        <taxon>Chondromyces</taxon>
    </lineage>
</organism>
<gene>
    <name evidence="5" type="ORF">CAP_0771</name>
</gene>
<dbReference type="PANTHER" id="PTHR43464">
    <property type="entry name" value="METHYLTRANSFERASE"/>
    <property type="match status" value="1"/>
</dbReference>
<evidence type="ECO:0000256" key="1">
    <source>
        <dbReference type="ARBA" id="ARBA00022603"/>
    </source>
</evidence>
<keyword evidence="2 5" id="KW-0808">Transferase</keyword>
<evidence type="ECO:0000313" key="5">
    <source>
        <dbReference type="EMBL" id="EYF07292.1"/>
    </source>
</evidence>
<name>A0A017TED9_9BACT</name>
<dbReference type="Pfam" id="PF13649">
    <property type="entry name" value="Methyltransf_25"/>
    <property type="match status" value="1"/>
</dbReference>
<dbReference type="Gene3D" id="3.40.50.150">
    <property type="entry name" value="Vaccinia Virus protein VP39"/>
    <property type="match status" value="1"/>
</dbReference>
<dbReference type="GO" id="GO:0008168">
    <property type="term" value="F:methyltransferase activity"/>
    <property type="evidence" value="ECO:0007669"/>
    <property type="project" value="UniProtKB-KW"/>
</dbReference>
<dbReference type="SUPFAM" id="SSF53335">
    <property type="entry name" value="S-adenosyl-L-methionine-dependent methyltransferases"/>
    <property type="match status" value="1"/>
</dbReference>
<evidence type="ECO:0000256" key="2">
    <source>
        <dbReference type="ARBA" id="ARBA00022679"/>
    </source>
</evidence>
<accession>A0A017TED9</accession>
<dbReference type="CDD" id="cd02440">
    <property type="entry name" value="AdoMet_MTases"/>
    <property type="match status" value="1"/>
</dbReference>
<evidence type="ECO:0000256" key="3">
    <source>
        <dbReference type="ARBA" id="ARBA00022691"/>
    </source>
</evidence>
<keyword evidence="3" id="KW-0949">S-adenosyl-L-methionine</keyword>
<dbReference type="PANTHER" id="PTHR43464:SF19">
    <property type="entry name" value="UBIQUINONE BIOSYNTHESIS O-METHYLTRANSFERASE, MITOCHONDRIAL"/>
    <property type="match status" value="1"/>
</dbReference>
<protein>
    <submittedName>
        <fullName evidence="5">Methyltransferase type 12</fullName>
    </submittedName>
</protein>
<feature type="domain" description="Methyltransferase" evidence="4">
    <location>
        <begin position="43"/>
        <end position="129"/>
    </location>
</feature>
<dbReference type="Proteomes" id="UP000019678">
    <property type="component" value="Unassembled WGS sequence"/>
</dbReference>